<dbReference type="EMBL" id="AP012201">
    <property type="protein sequence ID" value="BAK22247.1"/>
    <property type="molecule type" value="Genomic_DNA"/>
</dbReference>
<dbReference type="Proteomes" id="UP000008456">
    <property type="component" value="Plasmid pMP1"/>
</dbReference>
<reference evidence="2 3" key="1">
    <citation type="journal article" date="2011" name="J. Bacteriol.">
        <title>Complete genome sequence of Melissococcus plutonius ATCC 35311.</title>
        <authorList>
            <person name="Okumura K."/>
            <person name="Arai R."/>
            <person name="Okura M."/>
            <person name="Kirikae T."/>
            <person name="Takamatsu D."/>
            <person name="Osaki M."/>
            <person name="Miyoshi-Akiyama T."/>
        </authorList>
    </citation>
    <scope>NUCLEOTIDE SEQUENCE [LARGE SCALE GENOMIC DNA]</scope>
    <source>
        <strain evidence="3">ATCC 35311 / CIP 104052 / LMG 20360 / NCIMB 702443</strain>
        <plasmid evidence="3">pMP1</plasmid>
    </source>
</reference>
<gene>
    <name evidence="2" type="ordered locus">MPTP_1853</name>
</gene>
<dbReference type="AlphaFoldDB" id="F3YCL9"/>
<keyword evidence="1" id="KW-0812">Transmembrane</keyword>
<name>F3YCL9_MELPT</name>
<evidence type="ECO:0000313" key="2">
    <source>
        <dbReference type="EMBL" id="BAK22247.1"/>
    </source>
</evidence>
<proteinExistence type="predicted"/>
<reference key="2">
    <citation type="submission" date="2011-04" db="EMBL/GenBank/DDBJ databases">
        <title>Whole genome sequence of Melissococcus plutonius ATCC 35311.</title>
        <authorList>
            <person name="Okumura K."/>
            <person name="Arai R."/>
            <person name="Osaki M."/>
            <person name="Okura M."/>
            <person name="Kirikae T."/>
            <person name="Takamatsu D."/>
            <person name="Akiyama T."/>
        </authorList>
    </citation>
    <scope>NUCLEOTIDE SEQUENCE</scope>
    <source>
        <strain>ATCC 35311</strain>
    </source>
</reference>
<evidence type="ECO:0000313" key="3">
    <source>
        <dbReference type="Proteomes" id="UP000008456"/>
    </source>
</evidence>
<dbReference type="HOGENOM" id="CLU_3045158_0_0_9"/>
<organism evidence="2 3">
    <name type="scientific">Melissococcus plutonius (strain ATCC 35311 / DSM 29964 / CIP 104052 / LMG 20360 / NCIMB 702443)</name>
    <dbReference type="NCBI Taxonomy" id="940190"/>
    <lineage>
        <taxon>Bacteria</taxon>
        <taxon>Bacillati</taxon>
        <taxon>Bacillota</taxon>
        <taxon>Bacilli</taxon>
        <taxon>Lactobacillales</taxon>
        <taxon>Enterococcaceae</taxon>
        <taxon>Melissococcus</taxon>
    </lineage>
</organism>
<dbReference type="KEGG" id="mps:MPTP_1853"/>
<sequence>MILYTIFGSTLFIYIKNNHTFYNIQQRIGYVKFLKISAFITFLSTFILSIFTKV</sequence>
<evidence type="ECO:0000256" key="1">
    <source>
        <dbReference type="SAM" id="Phobius"/>
    </source>
</evidence>
<accession>F3YCL9</accession>
<keyword evidence="3" id="KW-1185">Reference proteome</keyword>
<feature type="transmembrane region" description="Helical" evidence="1">
    <location>
        <begin position="33"/>
        <end position="51"/>
    </location>
</feature>
<protein>
    <submittedName>
        <fullName evidence="2">Uncharacterized protein</fullName>
    </submittedName>
</protein>
<geneLocation type="plasmid" evidence="2 3">
    <name>pMP1</name>
</geneLocation>
<keyword evidence="2" id="KW-0614">Plasmid</keyword>
<keyword evidence="1" id="KW-1133">Transmembrane helix</keyword>
<keyword evidence="1" id="KW-0472">Membrane</keyword>